<dbReference type="Pfam" id="PF01052">
    <property type="entry name" value="FliMN_C"/>
    <property type="match status" value="1"/>
</dbReference>
<dbReference type="SUPFAM" id="SSF101801">
    <property type="entry name" value="Surface presentation of antigens (SPOA)"/>
    <property type="match status" value="1"/>
</dbReference>
<name>A0A840MT88_9PROT</name>
<dbReference type="InterPro" id="IPR036429">
    <property type="entry name" value="SpoA-like_sf"/>
</dbReference>
<dbReference type="Gene3D" id="2.30.330.10">
    <property type="entry name" value="SpoA-like"/>
    <property type="match status" value="1"/>
</dbReference>
<gene>
    <name evidence="2" type="ORF">HNQ59_003618</name>
</gene>
<keyword evidence="2" id="KW-0969">Cilium</keyword>
<dbReference type="AlphaFoldDB" id="A0A840MT88"/>
<protein>
    <submittedName>
        <fullName evidence="2">Flagellar motor switch/type III secretory pathway protein FliN</fullName>
    </submittedName>
</protein>
<keyword evidence="2" id="KW-0966">Cell projection</keyword>
<keyword evidence="2" id="KW-0282">Flagellum</keyword>
<accession>A0A840MT88</accession>
<proteinExistence type="predicted"/>
<evidence type="ECO:0000259" key="1">
    <source>
        <dbReference type="Pfam" id="PF01052"/>
    </source>
</evidence>
<dbReference type="EMBL" id="JACHHY010000030">
    <property type="protein sequence ID" value="MBB5020299.1"/>
    <property type="molecule type" value="Genomic_DNA"/>
</dbReference>
<dbReference type="Proteomes" id="UP000575898">
    <property type="component" value="Unassembled WGS sequence"/>
</dbReference>
<evidence type="ECO:0000313" key="2">
    <source>
        <dbReference type="EMBL" id="MBB5020299.1"/>
    </source>
</evidence>
<comment type="caution">
    <text evidence="2">The sequence shown here is derived from an EMBL/GenBank/DDBJ whole genome shotgun (WGS) entry which is preliminary data.</text>
</comment>
<sequence length="258" mass="28768">MDVRPFFLLSQSYIAGLKSRIHAIVQQWENSWGVQFPDTLQIHSPLMLQSHDRQGTWQAWTGQAGLSLLVKGNELEQFCDRLLFASRRQASLADRHLESGLAPIVAKQAAMDFLQQVLCAISEVPYQAECREKSVVLADEIFQPGADAVLICWVEANGRSLNIVATGLPMPNTRSLGRPNQSWRQALGKQHLQLKVELGQVELTVGQIETLHLGDVVKLEQPLDKPLLVRDDKGEPIFQGHPGKQHGHRAISLIKLKA</sequence>
<dbReference type="InterPro" id="IPR001543">
    <property type="entry name" value="FliN-like_C"/>
</dbReference>
<reference evidence="2 3" key="1">
    <citation type="submission" date="2020-08" db="EMBL/GenBank/DDBJ databases">
        <title>Genomic Encyclopedia of Type Strains, Phase IV (KMG-IV): sequencing the most valuable type-strain genomes for metagenomic binning, comparative biology and taxonomic classification.</title>
        <authorList>
            <person name="Goeker M."/>
        </authorList>
    </citation>
    <scope>NUCLEOTIDE SEQUENCE [LARGE SCALE GENOMIC DNA]</scope>
    <source>
        <strain evidence="2 3">DSM 27165</strain>
    </source>
</reference>
<feature type="domain" description="Flagellar motor switch protein FliN-like C-terminal" evidence="1">
    <location>
        <begin position="190"/>
        <end position="255"/>
    </location>
</feature>
<keyword evidence="3" id="KW-1185">Reference proteome</keyword>
<organism evidence="2 3">
    <name type="scientific">Chitinivorax tropicus</name>
    <dbReference type="NCBI Taxonomy" id="714531"/>
    <lineage>
        <taxon>Bacteria</taxon>
        <taxon>Pseudomonadati</taxon>
        <taxon>Pseudomonadota</taxon>
        <taxon>Betaproteobacteria</taxon>
        <taxon>Chitinivorax</taxon>
    </lineage>
</organism>
<dbReference type="RefSeq" id="WP_184041700.1">
    <property type="nucleotide sequence ID" value="NZ_JACHHY010000030.1"/>
</dbReference>
<evidence type="ECO:0000313" key="3">
    <source>
        <dbReference type="Proteomes" id="UP000575898"/>
    </source>
</evidence>